<keyword evidence="2" id="KW-1185">Reference proteome</keyword>
<reference evidence="3" key="1">
    <citation type="submission" date="2022-11" db="UniProtKB">
        <authorList>
            <consortium name="WormBaseParasite"/>
        </authorList>
    </citation>
    <scope>IDENTIFICATION</scope>
</reference>
<accession>A0A915I9C0</accession>
<protein>
    <submittedName>
        <fullName evidence="3">Uncharacterized protein</fullName>
    </submittedName>
</protein>
<dbReference type="WBParaSite" id="nRc.2.0.1.t10770-RA">
    <property type="protein sequence ID" value="nRc.2.0.1.t10770-RA"/>
    <property type="gene ID" value="nRc.2.0.1.g10770"/>
</dbReference>
<keyword evidence="1" id="KW-0472">Membrane</keyword>
<keyword evidence="1" id="KW-0812">Transmembrane</keyword>
<sequence>MSTNRGIVICTTLPVSINIACYTPLLLFNAYGRDNLGTCSMKPFTSN</sequence>
<evidence type="ECO:0000313" key="3">
    <source>
        <dbReference type="WBParaSite" id="nRc.2.0.1.t10770-RA"/>
    </source>
</evidence>
<evidence type="ECO:0000256" key="1">
    <source>
        <dbReference type="SAM" id="Phobius"/>
    </source>
</evidence>
<dbReference type="Proteomes" id="UP000887565">
    <property type="component" value="Unplaced"/>
</dbReference>
<evidence type="ECO:0000313" key="2">
    <source>
        <dbReference type="Proteomes" id="UP000887565"/>
    </source>
</evidence>
<keyword evidence="1" id="KW-1133">Transmembrane helix</keyword>
<organism evidence="2 3">
    <name type="scientific">Romanomermis culicivorax</name>
    <name type="common">Nematode worm</name>
    <dbReference type="NCBI Taxonomy" id="13658"/>
    <lineage>
        <taxon>Eukaryota</taxon>
        <taxon>Metazoa</taxon>
        <taxon>Ecdysozoa</taxon>
        <taxon>Nematoda</taxon>
        <taxon>Enoplea</taxon>
        <taxon>Dorylaimia</taxon>
        <taxon>Mermithida</taxon>
        <taxon>Mermithoidea</taxon>
        <taxon>Mermithidae</taxon>
        <taxon>Romanomermis</taxon>
    </lineage>
</organism>
<name>A0A915I9C0_ROMCU</name>
<proteinExistence type="predicted"/>
<dbReference type="AlphaFoldDB" id="A0A915I9C0"/>
<feature type="transmembrane region" description="Helical" evidence="1">
    <location>
        <begin position="6"/>
        <end position="28"/>
    </location>
</feature>